<proteinExistence type="predicted"/>
<gene>
    <name evidence="1" type="ORF">C2G38_2166790</name>
</gene>
<dbReference type="OrthoDB" id="2409990at2759"/>
<dbReference type="AlphaFoldDB" id="A0A397VVR8"/>
<keyword evidence="2" id="KW-1185">Reference proteome</keyword>
<reference evidence="1 2" key="1">
    <citation type="submission" date="2018-06" db="EMBL/GenBank/DDBJ databases">
        <title>Comparative genomics reveals the genomic features of Rhizophagus irregularis, R. cerebriforme, R. diaphanum and Gigaspora rosea, and their symbiotic lifestyle signature.</title>
        <authorList>
            <person name="Morin E."/>
            <person name="San Clemente H."/>
            <person name="Chen E.C.H."/>
            <person name="De La Providencia I."/>
            <person name="Hainaut M."/>
            <person name="Kuo A."/>
            <person name="Kohler A."/>
            <person name="Murat C."/>
            <person name="Tang N."/>
            <person name="Roy S."/>
            <person name="Loubradou J."/>
            <person name="Henrissat B."/>
            <person name="Grigoriev I.V."/>
            <person name="Corradi N."/>
            <person name="Roux C."/>
            <person name="Martin F.M."/>
        </authorList>
    </citation>
    <scope>NUCLEOTIDE SEQUENCE [LARGE SCALE GENOMIC DNA]</scope>
    <source>
        <strain evidence="1 2">DAOM 194757</strain>
    </source>
</reference>
<name>A0A397VVR8_9GLOM</name>
<dbReference type="Proteomes" id="UP000266673">
    <property type="component" value="Unassembled WGS sequence"/>
</dbReference>
<accession>A0A397VVR8</accession>
<dbReference type="EMBL" id="QKWP01000188">
    <property type="protein sequence ID" value="RIB25079.1"/>
    <property type="molecule type" value="Genomic_DNA"/>
</dbReference>
<evidence type="ECO:0000313" key="1">
    <source>
        <dbReference type="EMBL" id="RIB25079.1"/>
    </source>
</evidence>
<protein>
    <submittedName>
        <fullName evidence="1">Uncharacterized protein</fullName>
    </submittedName>
</protein>
<organism evidence="1 2">
    <name type="scientific">Gigaspora rosea</name>
    <dbReference type="NCBI Taxonomy" id="44941"/>
    <lineage>
        <taxon>Eukaryota</taxon>
        <taxon>Fungi</taxon>
        <taxon>Fungi incertae sedis</taxon>
        <taxon>Mucoromycota</taxon>
        <taxon>Glomeromycotina</taxon>
        <taxon>Glomeromycetes</taxon>
        <taxon>Diversisporales</taxon>
        <taxon>Gigasporaceae</taxon>
        <taxon>Gigaspora</taxon>
    </lineage>
</organism>
<evidence type="ECO:0000313" key="2">
    <source>
        <dbReference type="Proteomes" id="UP000266673"/>
    </source>
</evidence>
<comment type="caution">
    <text evidence="1">The sequence shown here is derived from an EMBL/GenBank/DDBJ whole genome shotgun (WGS) entry which is preliminary data.</text>
</comment>
<sequence>MTRADFIIRDCYATLRNRQIRKELITLGIVSLRIFFIDQELKLQRPSNIHGRLQRVPNTPIQPLRPPNTTNLSIDVFNEIQQYIDLVEGVKSSDLFKRMQGVENITLQDAQFPTSLILGYSFP</sequence>